<sequence>MNHYTIYELLWLFFLYSFGGWILETVLATLKQKKFANRGLVNGPYCVMYGFTAVLMTVGLQELTGFWLFLFAAVYATVVEWIGGHLMEWIFKERWWDYSNVKWNLDGYICLPASLVWGGLGYIAVRWGNVLSLDLLHLLPELVMKILILVLLLFLCVDVFASFMLLTGISRNPKQWEETDAQIDKLSARLSSWISERVERRVKKAYPRVRKTEKKAAEKSDAFASGCGFYKIVLLFIIGAFLGDITETIFCRITMGVWMSRSSVVWGPFSIVWGLAIALVTALLYKYKDRSNTFLFLIGTLLGGAYEYLCSVFTEIFFGKVFWDYSNIPFNLGGRINLLYCFFWGIAAVVWFKRLYPPLEKWIERIPQKVGKIITWGLLVFMCCNIMVSCMALVRYDEREKGIRAETRWEHWTDEHYDDAKMKKIYPNAKGVKKGKTEEKDAGSKAAES</sequence>
<reference evidence="4 5" key="1">
    <citation type="submission" date="2018-08" db="EMBL/GenBank/DDBJ databases">
        <title>A genome reference for cultivated species of the human gut microbiota.</title>
        <authorList>
            <person name="Zou Y."/>
            <person name="Xue W."/>
            <person name="Luo G."/>
        </authorList>
    </citation>
    <scope>NUCLEOTIDE SEQUENCE [LARGE SCALE GENOMIC DNA]</scope>
    <source>
        <strain evidence="3 5">AM25-1LB</strain>
        <strain evidence="2 4">TF11-7</strain>
    </source>
</reference>
<evidence type="ECO:0000313" key="3">
    <source>
        <dbReference type="EMBL" id="RHF59548.1"/>
    </source>
</evidence>
<dbReference type="EMBL" id="QSQN01000035">
    <property type="protein sequence ID" value="RGK37671.1"/>
    <property type="molecule type" value="Genomic_DNA"/>
</dbReference>
<keyword evidence="1" id="KW-0472">Membrane</keyword>
<dbReference type="Proteomes" id="UP000260793">
    <property type="component" value="Unassembled WGS sequence"/>
</dbReference>
<dbReference type="RefSeq" id="WP_117688537.1">
    <property type="nucleotide sequence ID" value="NZ_DAVZUU010000022.1"/>
</dbReference>
<keyword evidence="1" id="KW-1133">Transmembrane helix</keyword>
<dbReference type="AlphaFoldDB" id="A0A3E4LJJ3"/>
<feature type="transmembrane region" description="Helical" evidence="1">
    <location>
        <begin position="6"/>
        <end position="27"/>
    </location>
</feature>
<feature type="transmembrane region" description="Helical" evidence="1">
    <location>
        <begin position="105"/>
        <end position="125"/>
    </location>
</feature>
<dbReference type="InterPro" id="IPR010540">
    <property type="entry name" value="CmpB_TMEM229"/>
</dbReference>
<proteinExistence type="predicted"/>
<feature type="transmembrane region" description="Helical" evidence="1">
    <location>
        <begin position="263"/>
        <end position="285"/>
    </location>
</feature>
<feature type="transmembrane region" description="Helical" evidence="1">
    <location>
        <begin position="39"/>
        <end position="60"/>
    </location>
</feature>
<organism evidence="2 4">
    <name type="scientific">[Ruminococcus] lactaris</name>
    <dbReference type="NCBI Taxonomy" id="46228"/>
    <lineage>
        <taxon>Bacteria</taxon>
        <taxon>Bacillati</taxon>
        <taxon>Bacillota</taxon>
        <taxon>Clostridia</taxon>
        <taxon>Lachnospirales</taxon>
        <taxon>Lachnospiraceae</taxon>
        <taxon>Mediterraneibacter</taxon>
    </lineage>
</organism>
<accession>A0A3E4LJJ3</accession>
<feature type="transmembrane region" description="Helical" evidence="1">
    <location>
        <begin position="66"/>
        <end position="84"/>
    </location>
</feature>
<evidence type="ECO:0000256" key="1">
    <source>
        <dbReference type="SAM" id="Phobius"/>
    </source>
</evidence>
<evidence type="ECO:0000313" key="4">
    <source>
        <dbReference type="Proteomes" id="UP000260793"/>
    </source>
</evidence>
<comment type="caution">
    <text evidence="2">The sequence shown here is derived from an EMBL/GenBank/DDBJ whole genome shotgun (WGS) entry which is preliminary data.</text>
</comment>
<gene>
    <name evidence="3" type="ORF">DW672_08815</name>
    <name evidence="2" type="ORF">DXD17_11845</name>
</gene>
<feature type="transmembrane region" description="Helical" evidence="1">
    <location>
        <begin position="373"/>
        <end position="394"/>
    </location>
</feature>
<keyword evidence="1" id="KW-0812">Transmembrane</keyword>
<name>A0A3E4LJJ3_9FIRM</name>
<feature type="transmembrane region" description="Helical" evidence="1">
    <location>
        <begin position="145"/>
        <end position="166"/>
    </location>
</feature>
<feature type="transmembrane region" description="Helical" evidence="1">
    <location>
        <begin position="294"/>
        <end position="314"/>
    </location>
</feature>
<protein>
    <recommendedName>
        <fullName evidence="6">ABC transporter permease</fullName>
    </recommendedName>
</protein>
<evidence type="ECO:0008006" key="6">
    <source>
        <dbReference type="Google" id="ProtNLM"/>
    </source>
</evidence>
<feature type="transmembrane region" description="Helical" evidence="1">
    <location>
        <begin position="222"/>
        <end position="243"/>
    </location>
</feature>
<dbReference type="Pfam" id="PF06541">
    <property type="entry name" value="ABC_trans_CmpB"/>
    <property type="match status" value="2"/>
</dbReference>
<evidence type="ECO:0000313" key="2">
    <source>
        <dbReference type="EMBL" id="RGK37671.1"/>
    </source>
</evidence>
<evidence type="ECO:0000313" key="5">
    <source>
        <dbReference type="Proteomes" id="UP000284902"/>
    </source>
</evidence>
<dbReference type="Proteomes" id="UP000284902">
    <property type="component" value="Unassembled WGS sequence"/>
</dbReference>
<feature type="transmembrane region" description="Helical" evidence="1">
    <location>
        <begin position="334"/>
        <end position="352"/>
    </location>
</feature>
<dbReference type="EMBL" id="QRHG01000021">
    <property type="protein sequence ID" value="RHF59548.1"/>
    <property type="molecule type" value="Genomic_DNA"/>
</dbReference>